<dbReference type="GO" id="GO:0046872">
    <property type="term" value="F:metal ion binding"/>
    <property type="evidence" value="ECO:0007669"/>
    <property type="project" value="UniProtKB-KW"/>
</dbReference>
<dbReference type="GO" id="GO:0004222">
    <property type="term" value="F:metalloendopeptidase activity"/>
    <property type="evidence" value="ECO:0007669"/>
    <property type="project" value="InterPro"/>
</dbReference>
<keyword evidence="3 6" id="KW-0378">Hydrolase</keyword>
<dbReference type="AlphaFoldDB" id="A0A6G1L5S2"/>
<keyword evidence="5 6" id="KW-0482">Metalloprotease</keyword>
<gene>
    <name evidence="8" type="ORF">EJ03DRAFT_328552</name>
</gene>
<evidence type="ECO:0000313" key="9">
    <source>
        <dbReference type="Proteomes" id="UP000799436"/>
    </source>
</evidence>
<evidence type="ECO:0000256" key="1">
    <source>
        <dbReference type="ARBA" id="ARBA00022670"/>
    </source>
</evidence>
<evidence type="ECO:0000256" key="3">
    <source>
        <dbReference type="ARBA" id="ARBA00022801"/>
    </source>
</evidence>
<dbReference type="InterPro" id="IPR001915">
    <property type="entry name" value="Peptidase_M48"/>
</dbReference>
<keyword evidence="2" id="KW-0479">Metal-binding</keyword>
<dbReference type="InterPro" id="IPR051156">
    <property type="entry name" value="Mito/Outer_Membr_Metalloprot"/>
</dbReference>
<dbReference type="Pfam" id="PF01435">
    <property type="entry name" value="Peptidase_M48"/>
    <property type="match status" value="1"/>
</dbReference>
<evidence type="ECO:0000256" key="5">
    <source>
        <dbReference type="ARBA" id="ARBA00023049"/>
    </source>
</evidence>
<proteinExistence type="inferred from homology"/>
<dbReference type="PANTHER" id="PTHR22726">
    <property type="entry name" value="METALLOENDOPEPTIDASE OMA1"/>
    <property type="match status" value="1"/>
</dbReference>
<keyword evidence="4 6" id="KW-0862">Zinc</keyword>
<evidence type="ECO:0000313" key="8">
    <source>
        <dbReference type="EMBL" id="KAF2768186.1"/>
    </source>
</evidence>
<dbReference type="GO" id="GO:0005743">
    <property type="term" value="C:mitochondrial inner membrane"/>
    <property type="evidence" value="ECO:0007669"/>
    <property type="project" value="TreeGrafter"/>
</dbReference>
<dbReference type="PANTHER" id="PTHR22726:SF1">
    <property type="entry name" value="METALLOENDOPEPTIDASE OMA1, MITOCHONDRIAL"/>
    <property type="match status" value="1"/>
</dbReference>
<evidence type="ECO:0000256" key="4">
    <source>
        <dbReference type="ARBA" id="ARBA00022833"/>
    </source>
</evidence>
<evidence type="ECO:0000256" key="6">
    <source>
        <dbReference type="RuleBase" id="RU003983"/>
    </source>
</evidence>
<dbReference type="GO" id="GO:0006515">
    <property type="term" value="P:protein quality control for misfolded or incompletely synthesized proteins"/>
    <property type="evidence" value="ECO:0007669"/>
    <property type="project" value="TreeGrafter"/>
</dbReference>
<dbReference type="CDD" id="cd07331">
    <property type="entry name" value="M48C_Oma1_like"/>
    <property type="match status" value="1"/>
</dbReference>
<name>A0A6G1L5S2_9PEZI</name>
<organism evidence="8 9">
    <name type="scientific">Teratosphaeria nubilosa</name>
    <dbReference type="NCBI Taxonomy" id="161662"/>
    <lineage>
        <taxon>Eukaryota</taxon>
        <taxon>Fungi</taxon>
        <taxon>Dikarya</taxon>
        <taxon>Ascomycota</taxon>
        <taxon>Pezizomycotina</taxon>
        <taxon>Dothideomycetes</taxon>
        <taxon>Dothideomycetidae</taxon>
        <taxon>Mycosphaerellales</taxon>
        <taxon>Teratosphaeriaceae</taxon>
        <taxon>Teratosphaeria</taxon>
    </lineage>
</organism>
<evidence type="ECO:0000259" key="7">
    <source>
        <dbReference type="Pfam" id="PF01435"/>
    </source>
</evidence>
<dbReference type="Proteomes" id="UP000799436">
    <property type="component" value="Unassembled WGS sequence"/>
</dbReference>
<dbReference type="GO" id="GO:0034982">
    <property type="term" value="P:mitochondrial protein processing"/>
    <property type="evidence" value="ECO:0007669"/>
    <property type="project" value="TreeGrafter"/>
</dbReference>
<keyword evidence="9" id="KW-1185">Reference proteome</keyword>
<keyword evidence="1 6" id="KW-0645">Protease</keyword>
<comment type="similarity">
    <text evidence="6">Belongs to the peptidase M48 family.</text>
</comment>
<accession>A0A6G1L5S2</accession>
<evidence type="ECO:0000256" key="2">
    <source>
        <dbReference type="ARBA" id="ARBA00022723"/>
    </source>
</evidence>
<reference evidence="8" key="1">
    <citation type="journal article" date="2020" name="Stud. Mycol.">
        <title>101 Dothideomycetes genomes: a test case for predicting lifestyles and emergence of pathogens.</title>
        <authorList>
            <person name="Haridas S."/>
            <person name="Albert R."/>
            <person name="Binder M."/>
            <person name="Bloem J."/>
            <person name="Labutti K."/>
            <person name="Salamov A."/>
            <person name="Andreopoulos B."/>
            <person name="Baker S."/>
            <person name="Barry K."/>
            <person name="Bills G."/>
            <person name="Bluhm B."/>
            <person name="Cannon C."/>
            <person name="Castanera R."/>
            <person name="Culley D."/>
            <person name="Daum C."/>
            <person name="Ezra D."/>
            <person name="Gonzalez J."/>
            <person name="Henrissat B."/>
            <person name="Kuo A."/>
            <person name="Liang C."/>
            <person name="Lipzen A."/>
            <person name="Lutzoni F."/>
            <person name="Magnuson J."/>
            <person name="Mondo S."/>
            <person name="Nolan M."/>
            <person name="Ohm R."/>
            <person name="Pangilinan J."/>
            <person name="Park H.-J."/>
            <person name="Ramirez L."/>
            <person name="Alfaro M."/>
            <person name="Sun H."/>
            <person name="Tritt A."/>
            <person name="Yoshinaga Y."/>
            <person name="Zwiers L.-H."/>
            <person name="Turgeon B."/>
            <person name="Goodwin S."/>
            <person name="Spatafora J."/>
            <person name="Crous P."/>
            <person name="Grigoriev I."/>
        </authorList>
    </citation>
    <scope>NUCLEOTIDE SEQUENCE</scope>
    <source>
        <strain evidence="8">CBS 116005</strain>
    </source>
</reference>
<dbReference type="Gene3D" id="3.30.2010.10">
    <property type="entry name" value="Metalloproteases ('zincins'), catalytic domain"/>
    <property type="match status" value="1"/>
</dbReference>
<dbReference type="EMBL" id="ML995847">
    <property type="protein sequence ID" value="KAF2768186.1"/>
    <property type="molecule type" value="Genomic_DNA"/>
</dbReference>
<protein>
    <recommendedName>
        <fullName evidence="7">Peptidase M48 domain-containing protein</fullName>
    </recommendedName>
</protein>
<feature type="domain" description="Peptidase M48" evidence="7">
    <location>
        <begin position="142"/>
        <end position="319"/>
    </location>
</feature>
<sequence>MLLRRIFISPAWHAACLHSTQPTLHSMRTQTSLQQSYQRAFQTCARQQALYRRQAFNYQRFQSSRNLFRRWRARPTFVYEVGGIMVITGGFYIYNQEQVPVSNRYRFNVVRPDYEAQLGQQQYEQTMQEFGRKILPACSPEHRMVQSVLNRLIPNSGLPSDYKWEAHVIDDEMKNAFVIPGGKVFVFRGILDVAEGEDGLAAVLGHEIAHNVAHHAAERMSQGWVFLAVEYLVSGFIGIDLGISNLVIQLAFTLPGSRAQESEADYIGLLMMAQSCYNPRAAMRLWSRMEQVEKGQGTPPQFVSTHPSSHNRLEKIAKWLPEADHKLESSECGFTTRFADDFRRRMPDFGLSYMNDAK</sequence>
<comment type="cofactor">
    <cofactor evidence="6">
        <name>Zn(2+)</name>
        <dbReference type="ChEBI" id="CHEBI:29105"/>
    </cofactor>
    <text evidence="6">Binds 1 zinc ion per subunit.</text>
</comment>
<dbReference type="OrthoDB" id="7464992at2759"/>